<reference evidence="3" key="2">
    <citation type="submission" date="2025-08" db="UniProtKB">
        <authorList>
            <consortium name="RefSeq"/>
        </authorList>
    </citation>
    <scope>IDENTIFICATION</scope>
    <source>
        <strain evidence="3">S238N-H82</strain>
        <tissue evidence="3">Testes</tissue>
    </source>
</reference>
<organism evidence="2 3">
    <name type="scientific">Branchiostoma floridae</name>
    <name type="common">Florida lancelet</name>
    <name type="synonym">Amphioxus</name>
    <dbReference type="NCBI Taxonomy" id="7739"/>
    <lineage>
        <taxon>Eukaryota</taxon>
        <taxon>Metazoa</taxon>
        <taxon>Chordata</taxon>
        <taxon>Cephalochordata</taxon>
        <taxon>Leptocardii</taxon>
        <taxon>Amphioxiformes</taxon>
        <taxon>Branchiostomatidae</taxon>
        <taxon>Branchiostoma</taxon>
    </lineage>
</organism>
<evidence type="ECO:0000313" key="2">
    <source>
        <dbReference type="Proteomes" id="UP000001554"/>
    </source>
</evidence>
<dbReference type="KEGG" id="bfo:118426924"/>
<feature type="compositionally biased region" description="Basic and acidic residues" evidence="1">
    <location>
        <begin position="175"/>
        <end position="194"/>
    </location>
</feature>
<dbReference type="OrthoDB" id="10063157at2759"/>
<feature type="region of interest" description="Disordered" evidence="1">
    <location>
        <begin position="153"/>
        <end position="194"/>
    </location>
</feature>
<evidence type="ECO:0000313" key="3">
    <source>
        <dbReference type="RefSeq" id="XP_035692446.1"/>
    </source>
</evidence>
<dbReference type="GeneID" id="118426924"/>
<evidence type="ECO:0000256" key="1">
    <source>
        <dbReference type="SAM" id="MobiDB-lite"/>
    </source>
</evidence>
<dbReference type="RefSeq" id="XP_035692446.1">
    <property type="nucleotide sequence ID" value="XM_035836553.1"/>
</dbReference>
<name>A0A9J7N7E7_BRAFL</name>
<feature type="region of interest" description="Disordered" evidence="1">
    <location>
        <begin position="1"/>
        <end position="49"/>
    </location>
</feature>
<accession>A0A9J7N7E7</accession>
<feature type="compositionally biased region" description="Polar residues" evidence="1">
    <location>
        <begin position="33"/>
        <end position="49"/>
    </location>
</feature>
<sequence length="194" mass="21751">MLPWRKLARRNASSSRLELEEADSDYSGRLEGNTGTANSSMEKPKTGETSPLQKFAAYAKYIPKESVALEKFLADQAAVQSIPTEAPGWVYNKTAADLFRNRILRDRSFVNGSFLVTQGNVENNVLKIPNIVKVPPDIFKGFPKVQHGSDGRGIFGGHWKQNQSDPHQPLYDRIQIQDEKKKKGEGKDYKSLDV</sequence>
<dbReference type="AlphaFoldDB" id="A0A9J7N7E7"/>
<proteinExistence type="predicted"/>
<protein>
    <submittedName>
        <fullName evidence="3">Uncharacterized protein LOC118426924</fullName>
    </submittedName>
</protein>
<dbReference type="Proteomes" id="UP000001554">
    <property type="component" value="Chromosome 12"/>
</dbReference>
<gene>
    <name evidence="3" type="primary">LOC118426924</name>
</gene>
<reference evidence="2" key="1">
    <citation type="journal article" date="2020" name="Nat. Ecol. Evol.">
        <title>Deeply conserved synteny resolves early events in vertebrate evolution.</title>
        <authorList>
            <person name="Simakov O."/>
            <person name="Marletaz F."/>
            <person name="Yue J.X."/>
            <person name="O'Connell B."/>
            <person name="Jenkins J."/>
            <person name="Brandt A."/>
            <person name="Calef R."/>
            <person name="Tung C.H."/>
            <person name="Huang T.K."/>
            <person name="Schmutz J."/>
            <person name="Satoh N."/>
            <person name="Yu J.K."/>
            <person name="Putnam N.H."/>
            <person name="Green R.E."/>
            <person name="Rokhsar D.S."/>
        </authorList>
    </citation>
    <scope>NUCLEOTIDE SEQUENCE [LARGE SCALE GENOMIC DNA]</scope>
    <source>
        <strain evidence="2">S238N-H82</strain>
    </source>
</reference>
<keyword evidence="2" id="KW-1185">Reference proteome</keyword>